<sequence length="993" mass="106617">MQRLIAEATSGGFSTTGWRVGRDELTDATPPLAPMLNTAMLAAVLAEQVRERIARTPWPERPTSATSATQASPAFITRLRQEGETNFSVHDGQAVELDEESDASAGVGRMHLVGDLADLLGNGPQAWRCGPLVLFDRFDLLTTDPYHEVDLLIQELEPEQVEHVEQVGTGPMVGQKVDGIAETDSMPERPLLRVPAAFAEWSRSSLAELQTLLEGRELVLPQEDNTLALQPLHPDDADGRVAMLLRGNNSFAEKAANAAAGGAVAALICNHEDGPLFRMGAGQSGSEAANEQRLPSLLLPNGVGQELRAILAAGRRAIIRRLEPFGMPRTFVCVGEMKTLEGNSEVWVVADPSSRDIGAVLLVPPQLAGLPTQDGVGPERITQATVLAPSVLSLLTDLLALGRKNVSWLARRAPQALALLRGEADSLPSRQWREAAALRSGVRDSMSGAWHPDRGVFAISLSTRRVLRGWLHIAPGEEDLEDVDRSLPHRSRRVEPLRALRPLTELGLEALLDALGNRFHPGDMVYAPARGSVDVLSEPCLLLEEPEDAEEVSCQPKAEKRRLFQSSDQVFERVSSFAPSYVRRRWRLPASNIESEGWSSQASASSASSVPSGSNRCRDVACSCHVAVRDGQLCVRWSDSLGCAGSFQKPMRSKFSTELLVAIPACRRGDVMLNPGDLVLVGPPLSPARNLSREGGGCGTDAILSWRSCEDDATNTGIVSGSISRGVDVWEEAEELIVMRACGQEGEGGNGASAHSSGATPRLLNLTVGRNDHERVRLLPGHWCLLLSTFHGAEPLVAPLGHHRDRIAAEYQMPAIPGGLRDLLASDRLDQVLAAAQTTAGARDGELSAPDRAHGPTMAMPSAATNPEVHGSCDGHELLEDEDHLELQVFFTGISSLDEIELSLSPTSVQITIAGNTSSALLVDLPCLVQTAGATARFSRRRQTLTVRLSRSVTSTFGSSSTASSSHWSPSASQSDQATLSPETNQERAEAQK</sequence>
<dbReference type="Gene3D" id="3.50.30.30">
    <property type="match status" value="1"/>
</dbReference>
<feature type="domain" description="PA" evidence="2">
    <location>
        <begin position="232"/>
        <end position="307"/>
    </location>
</feature>
<evidence type="ECO:0000313" key="4">
    <source>
        <dbReference type="Proteomes" id="UP000626109"/>
    </source>
</evidence>
<feature type="compositionally biased region" description="Low complexity" evidence="1">
    <location>
        <begin position="956"/>
        <end position="975"/>
    </location>
</feature>
<accession>A0A813HYH9</accession>
<evidence type="ECO:0000313" key="3">
    <source>
        <dbReference type="EMBL" id="CAE8642659.1"/>
    </source>
</evidence>
<feature type="region of interest" description="Disordered" evidence="1">
    <location>
        <begin position="839"/>
        <end position="875"/>
    </location>
</feature>
<feature type="compositionally biased region" description="Basic and acidic residues" evidence="1">
    <location>
        <begin position="843"/>
        <end position="854"/>
    </location>
</feature>
<reference evidence="3" key="1">
    <citation type="submission" date="2021-02" db="EMBL/GenBank/DDBJ databases">
        <authorList>
            <person name="Dougan E. K."/>
            <person name="Rhodes N."/>
            <person name="Thang M."/>
            <person name="Chan C."/>
        </authorList>
    </citation>
    <scope>NUCLEOTIDE SEQUENCE</scope>
</reference>
<dbReference type="AlphaFoldDB" id="A0A813HYH9"/>
<evidence type="ECO:0000259" key="2">
    <source>
        <dbReference type="Pfam" id="PF02225"/>
    </source>
</evidence>
<dbReference type="Pfam" id="PF02225">
    <property type="entry name" value="PA"/>
    <property type="match status" value="1"/>
</dbReference>
<name>A0A813HYH9_POLGL</name>
<comment type="caution">
    <text evidence="3">The sequence shown here is derived from an EMBL/GenBank/DDBJ whole genome shotgun (WGS) entry which is preliminary data.</text>
</comment>
<gene>
    <name evidence="3" type="ORF">PGLA2088_LOCUS2501</name>
</gene>
<dbReference type="InterPro" id="IPR003137">
    <property type="entry name" value="PA_domain"/>
</dbReference>
<dbReference type="EMBL" id="CAJNNW010002037">
    <property type="protein sequence ID" value="CAE8642659.1"/>
    <property type="molecule type" value="Genomic_DNA"/>
</dbReference>
<organism evidence="3 4">
    <name type="scientific">Polarella glacialis</name>
    <name type="common">Dinoflagellate</name>
    <dbReference type="NCBI Taxonomy" id="89957"/>
    <lineage>
        <taxon>Eukaryota</taxon>
        <taxon>Sar</taxon>
        <taxon>Alveolata</taxon>
        <taxon>Dinophyceae</taxon>
        <taxon>Suessiales</taxon>
        <taxon>Suessiaceae</taxon>
        <taxon>Polarella</taxon>
    </lineage>
</organism>
<feature type="region of interest" description="Disordered" evidence="1">
    <location>
        <begin position="956"/>
        <end position="993"/>
    </location>
</feature>
<dbReference type="SUPFAM" id="SSF52025">
    <property type="entry name" value="PA domain"/>
    <property type="match status" value="1"/>
</dbReference>
<protein>
    <recommendedName>
        <fullName evidence="2">PA domain-containing protein</fullName>
    </recommendedName>
</protein>
<evidence type="ECO:0000256" key="1">
    <source>
        <dbReference type="SAM" id="MobiDB-lite"/>
    </source>
</evidence>
<proteinExistence type="predicted"/>
<dbReference type="InterPro" id="IPR046450">
    <property type="entry name" value="PA_dom_sf"/>
</dbReference>
<dbReference type="Proteomes" id="UP000626109">
    <property type="component" value="Unassembled WGS sequence"/>
</dbReference>